<reference evidence="1" key="3">
    <citation type="submission" date="2025-09" db="UniProtKB">
        <authorList>
            <consortium name="Ensembl"/>
        </authorList>
    </citation>
    <scope>IDENTIFICATION</scope>
</reference>
<keyword evidence="2" id="KW-1185">Reference proteome</keyword>
<evidence type="ECO:0000313" key="1">
    <source>
        <dbReference type="Ensembl" id="ENSPLOP00000012208.1"/>
    </source>
</evidence>
<organism evidence="1 2">
    <name type="scientific">Panthera leo</name>
    <name type="common">Lion</name>
    <dbReference type="NCBI Taxonomy" id="9689"/>
    <lineage>
        <taxon>Eukaryota</taxon>
        <taxon>Metazoa</taxon>
        <taxon>Chordata</taxon>
        <taxon>Craniata</taxon>
        <taxon>Vertebrata</taxon>
        <taxon>Euteleostomi</taxon>
        <taxon>Mammalia</taxon>
        <taxon>Eutheria</taxon>
        <taxon>Laurasiatheria</taxon>
        <taxon>Carnivora</taxon>
        <taxon>Feliformia</taxon>
        <taxon>Felidae</taxon>
        <taxon>Pantherinae</taxon>
        <taxon>Panthera</taxon>
    </lineage>
</organism>
<dbReference type="GeneTree" id="ENSGT01030000240149"/>
<proteinExistence type="predicted"/>
<dbReference type="AlphaFoldDB" id="A0A8C8X0J8"/>
<sequence>SPSCTGGKLALEPFLPHPPNPSLTLPFSPKWLGKTGKELPWASQDRLLTTWIQLLADEVGGRIILGGW</sequence>
<evidence type="ECO:0000313" key="2">
    <source>
        <dbReference type="Proteomes" id="UP000694399"/>
    </source>
</evidence>
<reference evidence="1" key="1">
    <citation type="journal article" date="2019" name="bioRxiv">
        <title>Long live the king: chromosome-level assembly of the lion (Panthera leo) using linked-read, Hi-C, and long read data.</title>
        <authorList>
            <person name="Armstrong E.E."/>
            <person name="Taylor R.W."/>
            <person name="Miller D.E."/>
            <person name="Kaelin C."/>
            <person name="Barsh G."/>
            <person name="Hadly E.A."/>
            <person name="Petrov D."/>
        </authorList>
    </citation>
    <scope>NUCLEOTIDE SEQUENCE [LARGE SCALE GENOMIC DNA]</scope>
</reference>
<dbReference type="Ensembl" id="ENSPLOT00000013535.1">
    <property type="protein sequence ID" value="ENSPLOP00000012208.1"/>
    <property type="gene ID" value="ENSPLOG00000008981.1"/>
</dbReference>
<dbReference type="Proteomes" id="UP000694399">
    <property type="component" value="Chromosome C2"/>
</dbReference>
<reference evidence="1" key="2">
    <citation type="submission" date="2025-08" db="UniProtKB">
        <authorList>
            <consortium name="Ensembl"/>
        </authorList>
    </citation>
    <scope>IDENTIFICATION</scope>
</reference>
<accession>A0A8C8X0J8</accession>
<name>A0A8C8X0J8_PANLE</name>
<protein>
    <submittedName>
        <fullName evidence="1">Uncharacterized protein</fullName>
    </submittedName>
</protein>